<reference evidence="3" key="2">
    <citation type="submission" date="2015-05" db="EMBL/GenBank/DDBJ databases">
        <title>Draft genome sequence of Actinomyces odontolyticus (ATCC 17982).</title>
        <authorList>
            <person name="Sudarsanam P."/>
            <person name="Ley R."/>
            <person name="Guruge J."/>
            <person name="Turnbaugh P.J."/>
            <person name="Mahowald M."/>
            <person name="Liep D."/>
            <person name="Gordon J."/>
        </authorList>
    </citation>
    <scope>NUCLEOTIDE SEQUENCE</scope>
    <source>
        <strain evidence="3">ATCC 17982</strain>
    </source>
</reference>
<dbReference type="InterPro" id="IPR014729">
    <property type="entry name" value="Rossmann-like_a/b/a_fold"/>
</dbReference>
<protein>
    <submittedName>
        <fullName evidence="3">Universal stress family protein</fullName>
    </submittedName>
</protein>
<dbReference type="HOGENOM" id="CLU_049301_2_3_11"/>
<dbReference type="Gene3D" id="3.40.50.620">
    <property type="entry name" value="HUPs"/>
    <property type="match status" value="2"/>
</dbReference>
<proteinExistence type="inferred from homology"/>
<dbReference type="InterPro" id="IPR006016">
    <property type="entry name" value="UspA"/>
</dbReference>
<dbReference type="SUPFAM" id="SSF52402">
    <property type="entry name" value="Adenine nucleotide alpha hydrolases-like"/>
    <property type="match status" value="2"/>
</dbReference>
<feature type="domain" description="UspA" evidence="2">
    <location>
        <begin position="169"/>
        <end position="306"/>
    </location>
</feature>
<feature type="domain" description="UspA" evidence="2">
    <location>
        <begin position="20"/>
        <end position="157"/>
    </location>
</feature>
<accession>A7B9R9</accession>
<organism evidence="3 4">
    <name type="scientific">Schaalia dentiphila ATCC 17982</name>
    <dbReference type="NCBI Taxonomy" id="411466"/>
    <lineage>
        <taxon>Bacteria</taxon>
        <taxon>Bacillati</taxon>
        <taxon>Actinomycetota</taxon>
        <taxon>Actinomycetes</taxon>
        <taxon>Actinomycetales</taxon>
        <taxon>Actinomycetaceae</taxon>
        <taxon>Schaalia</taxon>
        <taxon>Schaalia dentiphila</taxon>
    </lineage>
</organism>
<dbReference type="AlphaFoldDB" id="A7B9R9"/>
<keyword evidence="4" id="KW-1185">Reference proteome</keyword>
<reference evidence="3" key="1">
    <citation type="submission" date="2007-04" db="EMBL/GenBank/DDBJ databases">
        <authorList>
            <person name="Fulton L."/>
            <person name="Clifton S."/>
            <person name="Fulton B."/>
            <person name="Xu J."/>
            <person name="Minx P."/>
            <person name="Pepin K.H."/>
            <person name="Johnson M."/>
            <person name="Thiruvilangam P."/>
            <person name="Bhonagiri V."/>
            <person name="Nash W.E."/>
            <person name="Mardis E.R."/>
            <person name="Wilson R.K."/>
        </authorList>
    </citation>
    <scope>NUCLEOTIDE SEQUENCE [LARGE SCALE GENOMIC DNA]</scope>
    <source>
        <strain evidence="3">ATCC 17982</strain>
    </source>
</reference>
<dbReference type="PANTHER" id="PTHR46268:SF6">
    <property type="entry name" value="UNIVERSAL STRESS PROTEIN UP12"/>
    <property type="match status" value="1"/>
</dbReference>
<sequence length="324" mass="33381">MRHNISDCHHEEDIMSSTEVILVGVDGSTESLAAVKWAADRGARTGARIHCLCTYALASYSAAALDGGYAVLDDEALKAGAEQVVEEAKALARERGATHVSGSTEPGDPAGVLIDFSAEVDMIVVGSRGGGGFADRLLGTVSSALPAHSKCPVVVVPRHTSGKKFTPVERVVVGIDGTDQPSCALKRAIGEARLWDARLTAVSAVPIAVGPSVMTWTPTGVDHSALLAQVREGMDAAIAAALDGDDMHVSRHALDGSAASLLIEFSTAVDLVVVGTRGRGGLAGVLLGSTSQTVLGHSTCPIMIVPSAHLGDAGTAVHTEWERR</sequence>
<dbReference type="CDD" id="cd00293">
    <property type="entry name" value="USP-like"/>
    <property type="match status" value="1"/>
</dbReference>
<dbReference type="InterPro" id="IPR006015">
    <property type="entry name" value="Universal_stress_UspA"/>
</dbReference>
<evidence type="ECO:0000313" key="3">
    <source>
        <dbReference type="EMBL" id="EDN79943.1"/>
    </source>
</evidence>
<comment type="caution">
    <text evidence="3">The sequence shown here is derived from an EMBL/GenBank/DDBJ whole genome shotgun (WGS) entry which is preliminary data.</text>
</comment>
<dbReference type="PRINTS" id="PR01438">
    <property type="entry name" value="UNVRSLSTRESS"/>
</dbReference>
<dbReference type="PANTHER" id="PTHR46268">
    <property type="entry name" value="STRESS RESPONSE PROTEIN NHAX"/>
    <property type="match status" value="1"/>
</dbReference>
<dbReference type="Proteomes" id="UP000003553">
    <property type="component" value="Unassembled WGS sequence"/>
</dbReference>
<dbReference type="eggNOG" id="COG0589">
    <property type="taxonomic scope" value="Bacteria"/>
</dbReference>
<evidence type="ECO:0000259" key="2">
    <source>
        <dbReference type="Pfam" id="PF00582"/>
    </source>
</evidence>
<comment type="similarity">
    <text evidence="1">Belongs to the universal stress protein A family.</text>
</comment>
<evidence type="ECO:0000313" key="4">
    <source>
        <dbReference type="Proteomes" id="UP000003553"/>
    </source>
</evidence>
<dbReference type="EMBL" id="AAYI02000004">
    <property type="protein sequence ID" value="EDN79943.1"/>
    <property type="molecule type" value="Genomic_DNA"/>
</dbReference>
<evidence type="ECO:0000256" key="1">
    <source>
        <dbReference type="ARBA" id="ARBA00008791"/>
    </source>
</evidence>
<dbReference type="Pfam" id="PF00582">
    <property type="entry name" value="Usp"/>
    <property type="match status" value="2"/>
</dbReference>
<dbReference type="CDD" id="cd23659">
    <property type="entry name" value="USP_At3g01520-like"/>
    <property type="match status" value="1"/>
</dbReference>
<gene>
    <name evidence="3" type="ORF">ACTODO_00374</name>
</gene>
<name>A7B9R9_9ACTO</name>